<comment type="subcellular location">
    <subcellularLocation>
        <location evidence="1">Secreted</location>
    </subcellularLocation>
</comment>
<dbReference type="PRINTS" id="PR00837">
    <property type="entry name" value="V5TPXLIKE"/>
</dbReference>
<dbReference type="InterPro" id="IPR002413">
    <property type="entry name" value="V5_allergen-like"/>
</dbReference>
<evidence type="ECO:0000259" key="4">
    <source>
        <dbReference type="SMART" id="SM00198"/>
    </source>
</evidence>
<dbReference type="PROSITE" id="PS01009">
    <property type="entry name" value="CRISP_1"/>
    <property type="match status" value="1"/>
</dbReference>
<evidence type="ECO:0000256" key="3">
    <source>
        <dbReference type="SAM" id="SignalP"/>
    </source>
</evidence>
<dbReference type="AlphaFoldDB" id="A0A6J2XGS8"/>
<dbReference type="RefSeq" id="XP_030750603.1">
    <property type="nucleotide sequence ID" value="XM_030894743.1"/>
</dbReference>
<dbReference type="Pfam" id="PF00188">
    <property type="entry name" value="CAP"/>
    <property type="match status" value="1"/>
</dbReference>
<dbReference type="InterPro" id="IPR001283">
    <property type="entry name" value="CRISP-related"/>
</dbReference>
<evidence type="ECO:0000256" key="2">
    <source>
        <dbReference type="ARBA" id="ARBA00022525"/>
    </source>
</evidence>
<dbReference type="OrthoDB" id="414826at2759"/>
<feature type="domain" description="SCP" evidence="4">
    <location>
        <begin position="32"/>
        <end position="185"/>
    </location>
</feature>
<dbReference type="Gene3D" id="3.40.33.10">
    <property type="entry name" value="CAP"/>
    <property type="match status" value="1"/>
</dbReference>
<protein>
    <submittedName>
        <fullName evidence="6">Venom allergen 3-like</fullName>
    </submittedName>
</protein>
<feature type="signal peptide" evidence="3">
    <location>
        <begin position="1"/>
        <end position="20"/>
    </location>
</feature>
<organism evidence="5 6">
    <name type="scientific">Sitophilus oryzae</name>
    <name type="common">Rice weevil</name>
    <name type="synonym">Curculio oryzae</name>
    <dbReference type="NCBI Taxonomy" id="7048"/>
    <lineage>
        <taxon>Eukaryota</taxon>
        <taxon>Metazoa</taxon>
        <taxon>Ecdysozoa</taxon>
        <taxon>Arthropoda</taxon>
        <taxon>Hexapoda</taxon>
        <taxon>Insecta</taxon>
        <taxon>Pterygota</taxon>
        <taxon>Neoptera</taxon>
        <taxon>Endopterygota</taxon>
        <taxon>Coleoptera</taxon>
        <taxon>Polyphaga</taxon>
        <taxon>Cucujiformia</taxon>
        <taxon>Curculionidae</taxon>
        <taxon>Dryophthorinae</taxon>
        <taxon>Sitophilus</taxon>
    </lineage>
</organism>
<feature type="chain" id="PRO_5026887691" evidence="3">
    <location>
        <begin position="21"/>
        <end position="193"/>
    </location>
</feature>
<dbReference type="PANTHER" id="PTHR10334">
    <property type="entry name" value="CYSTEINE-RICH SECRETORY PROTEIN-RELATED"/>
    <property type="match status" value="1"/>
</dbReference>
<name>A0A6J2XGS8_SITOR</name>
<dbReference type="PRINTS" id="PR00838">
    <property type="entry name" value="V5ALLERGEN"/>
</dbReference>
<keyword evidence="5" id="KW-1185">Reference proteome</keyword>
<reference evidence="6" key="1">
    <citation type="submission" date="2025-08" db="UniProtKB">
        <authorList>
            <consortium name="RefSeq"/>
        </authorList>
    </citation>
    <scope>IDENTIFICATION</scope>
    <source>
        <tissue evidence="6">Gonads</tissue>
    </source>
</reference>
<keyword evidence="3" id="KW-0732">Signal</keyword>
<dbReference type="SMART" id="SM00198">
    <property type="entry name" value="SCP"/>
    <property type="match status" value="1"/>
</dbReference>
<dbReference type="InterPro" id="IPR018244">
    <property type="entry name" value="Allrgn_V5/Tpx1_CS"/>
</dbReference>
<dbReference type="InParanoid" id="A0A6J2XGS8"/>
<dbReference type="Proteomes" id="UP000504635">
    <property type="component" value="Unplaced"/>
</dbReference>
<keyword evidence="2" id="KW-0964">Secreted</keyword>
<gene>
    <name evidence="6" type="primary">LOC115878287</name>
</gene>
<dbReference type="InterPro" id="IPR035940">
    <property type="entry name" value="CAP_sf"/>
</dbReference>
<dbReference type="KEGG" id="soy:115878287"/>
<evidence type="ECO:0000256" key="1">
    <source>
        <dbReference type="ARBA" id="ARBA00004613"/>
    </source>
</evidence>
<dbReference type="SUPFAM" id="SSF55797">
    <property type="entry name" value="PR-1-like"/>
    <property type="match status" value="1"/>
</dbReference>
<evidence type="ECO:0000313" key="5">
    <source>
        <dbReference type="Proteomes" id="UP000504635"/>
    </source>
</evidence>
<evidence type="ECO:0000313" key="6">
    <source>
        <dbReference type="RefSeq" id="XP_030750603.1"/>
    </source>
</evidence>
<accession>A0A6J2XGS8</accession>
<dbReference type="CDD" id="cd05380">
    <property type="entry name" value="CAP_euk"/>
    <property type="match status" value="1"/>
</dbReference>
<sequence length="193" mass="20763">MANLQVVILLIAVCFKLGAGEGTLLGFGVSAAEQKQIVDLHNSVRNQIMEGTLSGQPKGVNLLQLKYDSSLAEAAQEIANTTIFKHAAVSDDRFYVGQNLFAAASTAPGSGIANWTSAIISSWVSEHKSYTYAKCCVSGTGHYTQVIWAKTQYVGCGFSYFKTTGKYAYNYLYVCNYGPGGNSVGSYPYETES</sequence>
<proteinExistence type="predicted"/>
<dbReference type="GO" id="GO:0005576">
    <property type="term" value="C:extracellular region"/>
    <property type="evidence" value="ECO:0007669"/>
    <property type="project" value="UniProtKB-SubCell"/>
</dbReference>
<dbReference type="InterPro" id="IPR014044">
    <property type="entry name" value="CAP_dom"/>
</dbReference>
<dbReference type="GeneID" id="115878287"/>